<reference evidence="1 2" key="1">
    <citation type="journal article" date="2023" name="BMC Biol.">
        <title>The compact genome of the sponge Oopsacas minuta (Hexactinellida) is lacking key metazoan core genes.</title>
        <authorList>
            <person name="Santini S."/>
            <person name="Schenkelaars Q."/>
            <person name="Jourda C."/>
            <person name="Duchesne M."/>
            <person name="Belahbib H."/>
            <person name="Rocher C."/>
            <person name="Selva M."/>
            <person name="Riesgo A."/>
            <person name="Vervoort M."/>
            <person name="Leys S.P."/>
            <person name="Kodjabachian L."/>
            <person name="Le Bivic A."/>
            <person name="Borchiellini C."/>
            <person name="Claverie J.M."/>
            <person name="Renard E."/>
        </authorList>
    </citation>
    <scope>NUCLEOTIDE SEQUENCE [LARGE SCALE GENOMIC DNA]</scope>
    <source>
        <strain evidence="1">SPO-2</strain>
    </source>
</reference>
<name>A0AAV7JCD6_9METZ</name>
<dbReference type="GO" id="GO:0003676">
    <property type="term" value="F:nucleic acid binding"/>
    <property type="evidence" value="ECO:0007669"/>
    <property type="project" value="InterPro"/>
</dbReference>
<dbReference type="AlphaFoldDB" id="A0AAV7JCD6"/>
<dbReference type="Proteomes" id="UP001165289">
    <property type="component" value="Unassembled WGS sequence"/>
</dbReference>
<evidence type="ECO:0000313" key="2">
    <source>
        <dbReference type="Proteomes" id="UP001165289"/>
    </source>
</evidence>
<dbReference type="PANTHER" id="PTHR47326">
    <property type="entry name" value="TRANSPOSABLE ELEMENT TC3 TRANSPOSASE-LIKE PROTEIN"/>
    <property type="match status" value="1"/>
</dbReference>
<protein>
    <recommendedName>
        <fullName evidence="3">Transposase</fullName>
    </recommendedName>
</protein>
<dbReference type="InterPro" id="IPR036397">
    <property type="entry name" value="RNaseH_sf"/>
</dbReference>
<evidence type="ECO:0000313" key="1">
    <source>
        <dbReference type="EMBL" id="KAI6646358.1"/>
    </source>
</evidence>
<dbReference type="Gene3D" id="3.30.420.10">
    <property type="entry name" value="Ribonuclease H-like superfamily/Ribonuclease H"/>
    <property type="match status" value="1"/>
</dbReference>
<sequence>MLTAGDKSKRLKMSKNLVEKIECQGRFLSLLWMSDEAHLHLNGKINSKTNVFWGIQRPMEVAMKPLHSEKCTVWAAISAKGTIGPFFFEENDRAVTVTKEGYIQVLELFWEQLRVLYPSLLNHFWFQQDGASSHTSNFSRDWLKEHFGARVISLKTNFECAPYSPDLNPPDFYLWGYLKDRVYSTKPRTISELKENIKEIRKIPTTVCKNVMNNLVVRLKKCTELKGDGAISIPTLFTEIFSSHTHGPNPARSEMLRGYQLMKDRALAGEKTNTILTQGLVGLNESSIVALTTLSSVKRTVRRHKSLVEENVINHDSAIELRIPERYRF</sequence>
<comment type="caution">
    <text evidence="1">The sequence shown here is derived from an EMBL/GenBank/DDBJ whole genome shotgun (WGS) entry which is preliminary data.</text>
</comment>
<proteinExistence type="predicted"/>
<evidence type="ECO:0008006" key="3">
    <source>
        <dbReference type="Google" id="ProtNLM"/>
    </source>
</evidence>
<accession>A0AAV7JCD6</accession>
<gene>
    <name evidence="1" type="ORF">LOD99_9229</name>
</gene>
<keyword evidence="2" id="KW-1185">Reference proteome</keyword>
<organism evidence="1 2">
    <name type="scientific">Oopsacas minuta</name>
    <dbReference type="NCBI Taxonomy" id="111878"/>
    <lineage>
        <taxon>Eukaryota</taxon>
        <taxon>Metazoa</taxon>
        <taxon>Porifera</taxon>
        <taxon>Hexactinellida</taxon>
        <taxon>Hexasterophora</taxon>
        <taxon>Lyssacinosida</taxon>
        <taxon>Leucopsacidae</taxon>
        <taxon>Oopsacas</taxon>
    </lineage>
</organism>
<dbReference type="EMBL" id="JAKMXF010000355">
    <property type="protein sequence ID" value="KAI6646358.1"/>
    <property type="molecule type" value="Genomic_DNA"/>
</dbReference>
<dbReference type="PANTHER" id="PTHR47326:SF1">
    <property type="entry name" value="HTH PSQ-TYPE DOMAIN-CONTAINING PROTEIN"/>
    <property type="match status" value="1"/>
</dbReference>